<evidence type="ECO:0000256" key="2">
    <source>
        <dbReference type="SAM" id="SignalP"/>
    </source>
</evidence>
<comment type="caution">
    <text evidence="3">The sequence shown here is derived from an EMBL/GenBank/DDBJ whole genome shotgun (WGS) entry which is preliminary data.</text>
</comment>
<evidence type="ECO:0000313" key="3">
    <source>
        <dbReference type="EMBL" id="GAA4467377.1"/>
    </source>
</evidence>
<dbReference type="RefSeq" id="WP_345083358.1">
    <property type="nucleotide sequence ID" value="NZ_BAABFA010000015.1"/>
</dbReference>
<dbReference type="EMBL" id="BAABFA010000015">
    <property type="protein sequence ID" value="GAA4467377.1"/>
    <property type="molecule type" value="Genomic_DNA"/>
</dbReference>
<feature type="chain" id="PRO_5045471819" evidence="2">
    <location>
        <begin position="24"/>
        <end position="146"/>
    </location>
</feature>
<proteinExistence type="predicted"/>
<gene>
    <name evidence="3" type="ORF">GCM10023093_23200</name>
</gene>
<name>A0ABP8NKY7_9BACT</name>
<feature type="signal peptide" evidence="2">
    <location>
        <begin position="1"/>
        <end position="23"/>
    </location>
</feature>
<sequence>MKNRILFLLIITISFFAPATTHAGFLMKKHAVVRTTAAATTTSSATGADARNAQVAEMLSTLQETRSPSGTFVRMLYRGQVSTIAFIFAILGFFLPIFAIGAILFGFLGFSNRNFSKKGYGIAAFILGIIAVSILAFGGLAPLPVF</sequence>
<evidence type="ECO:0000256" key="1">
    <source>
        <dbReference type="SAM" id="Phobius"/>
    </source>
</evidence>
<keyword evidence="1" id="KW-0812">Transmembrane</keyword>
<keyword evidence="4" id="KW-1185">Reference proteome</keyword>
<evidence type="ECO:0000313" key="4">
    <source>
        <dbReference type="Proteomes" id="UP001500067"/>
    </source>
</evidence>
<keyword evidence="1" id="KW-1133">Transmembrane helix</keyword>
<dbReference type="Proteomes" id="UP001500067">
    <property type="component" value="Unassembled WGS sequence"/>
</dbReference>
<keyword evidence="1" id="KW-0472">Membrane</keyword>
<accession>A0ABP8NKY7</accession>
<feature type="transmembrane region" description="Helical" evidence="1">
    <location>
        <begin position="120"/>
        <end position="141"/>
    </location>
</feature>
<keyword evidence="2" id="KW-0732">Signal</keyword>
<reference evidence="4" key="1">
    <citation type="journal article" date="2019" name="Int. J. Syst. Evol. Microbiol.">
        <title>The Global Catalogue of Microorganisms (GCM) 10K type strain sequencing project: providing services to taxonomists for standard genome sequencing and annotation.</title>
        <authorList>
            <consortium name="The Broad Institute Genomics Platform"/>
            <consortium name="The Broad Institute Genome Sequencing Center for Infectious Disease"/>
            <person name="Wu L."/>
            <person name="Ma J."/>
        </authorList>
    </citation>
    <scope>NUCLEOTIDE SEQUENCE [LARGE SCALE GENOMIC DNA]</scope>
    <source>
        <strain evidence="4">JCM 32105</strain>
    </source>
</reference>
<organism evidence="3 4">
    <name type="scientific">Nemorincola caseinilytica</name>
    <dbReference type="NCBI Taxonomy" id="2054315"/>
    <lineage>
        <taxon>Bacteria</taxon>
        <taxon>Pseudomonadati</taxon>
        <taxon>Bacteroidota</taxon>
        <taxon>Chitinophagia</taxon>
        <taxon>Chitinophagales</taxon>
        <taxon>Chitinophagaceae</taxon>
        <taxon>Nemorincola</taxon>
    </lineage>
</organism>
<feature type="transmembrane region" description="Helical" evidence="1">
    <location>
        <begin position="84"/>
        <end position="108"/>
    </location>
</feature>
<protein>
    <submittedName>
        <fullName evidence="3">Uncharacterized protein</fullName>
    </submittedName>
</protein>